<feature type="domain" description="Flagellar hook-length control protein-like C-terminal" evidence="2">
    <location>
        <begin position="158"/>
        <end position="238"/>
    </location>
</feature>
<keyword evidence="4" id="KW-1185">Reference proteome</keyword>
<name>A0A2R4WWR1_9HYPH</name>
<keyword evidence="3" id="KW-0969">Cilium</keyword>
<reference evidence="3 4" key="1">
    <citation type="submission" date="2018-04" db="EMBL/GenBank/DDBJ databases">
        <title>Methylobacterium sp. PR1016A genome.</title>
        <authorList>
            <person name="Park W."/>
        </authorList>
    </citation>
    <scope>NUCLEOTIDE SEQUENCE [LARGE SCALE GENOMIC DNA]</scope>
    <source>
        <strain evidence="3 4">PR1016A</strain>
    </source>
</reference>
<feature type="region of interest" description="Disordered" evidence="1">
    <location>
        <begin position="223"/>
        <end position="280"/>
    </location>
</feature>
<feature type="region of interest" description="Disordered" evidence="1">
    <location>
        <begin position="1"/>
        <end position="138"/>
    </location>
</feature>
<keyword evidence="3" id="KW-0282">Flagellum</keyword>
<gene>
    <name evidence="3" type="ORF">DA075_32320</name>
</gene>
<dbReference type="Proteomes" id="UP000244755">
    <property type="component" value="Chromosome 2"/>
</dbReference>
<keyword evidence="3" id="KW-0966">Cell projection</keyword>
<evidence type="ECO:0000313" key="3">
    <source>
        <dbReference type="EMBL" id="AWB25984.1"/>
    </source>
</evidence>
<protein>
    <submittedName>
        <fullName evidence="3">Flagellar hook-length control protein FliK</fullName>
    </submittedName>
</protein>
<proteinExistence type="predicted"/>
<accession>A0A2R4WWR1</accession>
<dbReference type="KEGG" id="mee:DA075_32320"/>
<sequence>MPEAAQAEAARAAASDETAPDDEPEMEGDPADAPDASAATIPAAPVTTAPASGTGAAAGAVPVDQEAGGAAIQPAPTRADPRIAALVAEASARAGDPKDATEGSAVPAPDGLPAPDPSAPAPQMKSAEAATSVPAEARPPVSVQAPLSAVPITIGMRALAGSNRFEIRLDPYELGRIDVRLDIDRQHGAVKAHLVVERPETLALLQRDAGSLQQALSQAGLDPGEAGLTFSLRDGSGQNPQHDQAGRPQGSDRQGSDRQGSDRAVSSATEAEAQALPPLRSLGQRLGLDLRI</sequence>
<feature type="compositionally biased region" description="Low complexity" evidence="1">
    <location>
        <begin position="1"/>
        <end position="17"/>
    </location>
</feature>
<dbReference type="AlphaFoldDB" id="A0A2R4WWR1"/>
<dbReference type="Pfam" id="PF02120">
    <property type="entry name" value="Flg_hook"/>
    <property type="match status" value="1"/>
</dbReference>
<evidence type="ECO:0000259" key="2">
    <source>
        <dbReference type="Pfam" id="PF02120"/>
    </source>
</evidence>
<feature type="compositionally biased region" description="Acidic residues" evidence="1">
    <location>
        <begin position="18"/>
        <end position="32"/>
    </location>
</feature>
<dbReference type="OrthoDB" id="7203912at2"/>
<organism evidence="3 4">
    <name type="scientific">Methylobacterium currus</name>
    <dbReference type="NCBI Taxonomy" id="2051553"/>
    <lineage>
        <taxon>Bacteria</taxon>
        <taxon>Pseudomonadati</taxon>
        <taxon>Pseudomonadota</taxon>
        <taxon>Alphaproteobacteria</taxon>
        <taxon>Hyphomicrobiales</taxon>
        <taxon>Methylobacteriaceae</taxon>
        <taxon>Methylobacterium</taxon>
    </lineage>
</organism>
<evidence type="ECO:0000313" key="4">
    <source>
        <dbReference type="Proteomes" id="UP000244755"/>
    </source>
</evidence>
<feature type="compositionally biased region" description="Low complexity" evidence="1">
    <location>
        <begin position="33"/>
        <end position="64"/>
    </location>
</feature>
<dbReference type="InterPro" id="IPR038610">
    <property type="entry name" value="FliK-like_C_sf"/>
</dbReference>
<evidence type="ECO:0000256" key="1">
    <source>
        <dbReference type="SAM" id="MobiDB-lite"/>
    </source>
</evidence>
<dbReference type="Gene3D" id="3.30.750.140">
    <property type="match status" value="1"/>
</dbReference>
<feature type="compositionally biased region" description="Pro residues" evidence="1">
    <location>
        <begin position="110"/>
        <end position="120"/>
    </location>
</feature>
<dbReference type="EMBL" id="CP028844">
    <property type="protein sequence ID" value="AWB25984.1"/>
    <property type="molecule type" value="Genomic_DNA"/>
</dbReference>
<dbReference type="CDD" id="cd17470">
    <property type="entry name" value="T3SS_Flik_C"/>
    <property type="match status" value="1"/>
</dbReference>
<dbReference type="InterPro" id="IPR021136">
    <property type="entry name" value="Flagellar_hook_control-like_C"/>
</dbReference>